<dbReference type="SMART" id="SM00355">
    <property type="entry name" value="ZnF_C2H2"/>
    <property type="match status" value="6"/>
</dbReference>
<dbReference type="GO" id="GO:0001227">
    <property type="term" value="F:DNA-binding transcription repressor activity, RNA polymerase II-specific"/>
    <property type="evidence" value="ECO:0007669"/>
    <property type="project" value="TreeGrafter"/>
</dbReference>
<dbReference type="GO" id="GO:0008270">
    <property type="term" value="F:zinc ion binding"/>
    <property type="evidence" value="ECO:0007669"/>
    <property type="project" value="UniProtKB-UniRule"/>
</dbReference>
<dbReference type="FunFam" id="3.30.160.60:FF:000145">
    <property type="entry name" value="Zinc finger protein 574"/>
    <property type="match status" value="1"/>
</dbReference>
<dbReference type="SUPFAM" id="SSF57667">
    <property type="entry name" value="beta-beta-alpha zinc fingers"/>
    <property type="match status" value="3"/>
</dbReference>
<keyword evidence="4 9" id="KW-0863">Zinc-finger</keyword>
<sequence>MTKLKTKLHTQRHWLDWCRLCANDEASNNVRNKDVYMRIISKCFDVEIGLEEPALGAMLCNDCYTFMGDLVHFVENVNKVQPIFELLRHTEDGEHIDVSSLRQQYGLQTSFKMELTDGHMISDYDGRDSPVKRKRGRPRINRTAENLDALESKQRELSINMEVLPLESCEDGVEEDLIENHIWLEDERLELINPTKSKQTALKIERHDSTVDVEDLDNLSQYSALDSAYELKLEQQNSKATNDKSEPSPIKRKRGRPRKNQMDAIEADNLNEANSLKCKNLALVRLLLTSPQPETHITEIAAEEQPNANNRRSVACNICHKELSSESGLRQHNERVHMKRKPVVCDCCGKRVNNSSELKEHMLVHTDERPFSCPVCSASFKNKKRLNIHSQTHGMPKYECEICGKKLQTRAIWNKHKYVHTNERRFKCSICGTATKHSTALKVHLLSHTGFRPYACKYCNKAFASGANCRDHKLKKHAEEFAKDSDKSSRIQSVPTLDELRAL</sequence>
<evidence type="ECO:0000256" key="3">
    <source>
        <dbReference type="ARBA" id="ARBA00022737"/>
    </source>
</evidence>
<feature type="binding site" evidence="10">
    <location>
        <position position="63"/>
    </location>
    <ligand>
        <name>Zn(2+)</name>
        <dbReference type="ChEBI" id="CHEBI:29105"/>
    </ligand>
</feature>
<protein>
    <recommendedName>
        <fullName evidence="16">Zinc finger protein weckle</fullName>
    </recommendedName>
</protein>
<feature type="domain" description="C2H2-type" evidence="12">
    <location>
        <begin position="454"/>
        <end position="482"/>
    </location>
</feature>
<evidence type="ECO:0000256" key="7">
    <source>
        <dbReference type="ARBA" id="ARBA00023163"/>
    </source>
</evidence>
<dbReference type="Gene3D" id="3.40.1800.20">
    <property type="match status" value="1"/>
</dbReference>
<evidence type="ECO:0000259" key="12">
    <source>
        <dbReference type="PROSITE" id="PS50157"/>
    </source>
</evidence>
<reference evidence="14" key="1">
    <citation type="journal article" date="2021" name="Mol. Ecol. Resour.">
        <title>Phylogenomic analyses of the genus Drosophila reveals genomic signals of climate adaptation.</title>
        <authorList>
            <person name="Li F."/>
            <person name="Rane R.V."/>
            <person name="Luria V."/>
            <person name="Xiong Z."/>
            <person name="Chen J."/>
            <person name="Li Z."/>
            <person name="Catullo R.A."/>
            <person name="Griffin P.C."/>
            <person name="Schiffer M."/>
            <person name="Pearce S."/>
            <person name="Lee S.F."/>
            <person name="McElroy K."/>
            <person name="Stocker A."/>
            <person name="Shirriffs J."/>
            <person name="Cockerell F."/>
            <person name="Coppin C."/>
            <person name="Sgro C.M."/>
            <person name="Karger A."/>
            <person name="Cain J.W."/>
            <person name="Weber J.A."/>
            <person name="Santpere G."/>
            <person name="Kirschner M.W."/>
            <person name="Hoffmann A.A."/>
            <person name="Oakeshott J.G."/>
            <person name="Zhang G."/>
        </authorList>
    </citation>
    <scope>NUCLEOTIDE SEQUENCE</scope>
    <source>
        <strain evidence="14">BGI-SZ-2011g</strain>
    </source>
</reference>
<evidence type="ECO:0000256" key="5">
    <source>
        <dbReference type="ARBA" id="ARBA00022833"/>
    </source>
</evidence>
<evidence type="ECO:0008006" key="16">
    <source>
        <dbReference type="Google" id="ProtNLM"/>
    </source>
</evidence>
<dbReference type="Pfam" id="PF13912">
    <property type="entry name" value="zf-C2H2_6"/>
    <property type="match status" value="2"/>
</dbReference>
<keyword evidence="7" id="KW-0804">Transcription</keyword>
<keyword evidence="6" id="KW-0805">Transcription regulation</keyword>
<dbReference type="InterPro" id="IPR013087">
    <property type="entry name" value="Znf_C2H2_type"/>
</dbReference>
<feature type="domain" description="C2H2-type" evidence="12">
    <location>
        <begin position="314"/>
        <end position="342"/>
    </location>
</feature>
<dbReference type="GO" id="GO:0005654">
    <property type="term" value="C:nucleoplasm"/>
    <property type="evidence" value="ECO:0007669"/>
    <property type="project" value="TreeGrafter"/>
</dbReference>
<organism evidence="14 15">
    <name type="scientific">Drosophila rubida</name>
    <dbReference type="NCBI Taxonomy" id="30044"/>
    <lineage>
        <taxon>Eukaryota</taxon>
        <taxon>Metazoa</taxon>
        <taxon>Ecdysozoa</taxon>
        <taxon>Arthropoda</taxon>
        <taxon>Hexapoda</taxon>
        <taxon>Insecta</taxon>
        <taxon>Pterygota</taxon>
        <taxon>Neoptera</taxon>
        <taxon>Endopterygota</taxon>
        <taxon>Diptera</taxon>
        <taxon>Brachycera</taxon>
        <taxon>Muscomorpha</taxon>
        <taxon>Ephydroidea</taxon>
        <taxon>Drosophilidae</taxon>
        <taxon>Drosophila</taxon>
    </lineage>
</organism>
<evidence type="ECO:0000256" key="6">
    <source>
        <dbReference type="ARBA" id="ARBA00023015"/>
    </source>
</evidence>
<dbReference type="Proteomes" id="UP001200034">
    <property type="component" value="Unassembled WGS sequence"/>
</dbReference>
<comment type="subcellular location">
    <subcellularLocation>
        <location evidence="1">Nucleus</location>
    </subcellularLocation>
</comment>
<feature type="binding site" evidence="10">
    <location>
        <position position="18"/>
    </location>
    <ligand>
        <name>Zn(2+)</name>
        <dbReference type="ChEBI" id="CHEBI:29105"/>
    </ligand>
</feature>
<keyword evidence="5 10" id="KW-0862">Zinc</keyword>
<dbReference type="InterPro" id="IPR012934">
    <property type="entry name" value="Znf_AD"/>
</dbReference>
<dbReference type="FunFam" id="3.30.160.60:FF:000446">
    <property type="entry name" value="Zinc finger protein"/>
    <property type="match status" value="1"/>
</dbReference>
<evidence type="ECO:0000256" key="4">
    <source>
        <dbReference type="ARBA" id="ARBA00022771"/>
    </source>
</evidence>
<dbReference type="SUPFAM" id="SSF57716">
    <property type="entry name" value="Glucocorticoid receptor-like (DNA-binding domain)"/>
    <property type="match status" value="1"/>
</dbReference>
<evidence type="ECO:0000313" key="15">
    <source>
        <dbReference type="Proteomes" id="UP001200034"/>
    </source>
</evidence>
<keyword evidence="15" id="KW-1185">Reference proteome</keyword>
<dbReference type="AlphaFoldDB" id="A0AAD4PNL6"/>
<feature type="domain" description="C2H2-type" evidence="12">
    <location>
        <begin position="426"/>
        <end position="453"/>
    </location>
</feature>
<feature type="binding site" evidence="10">
    <location>
        <position position="60"/>
    </location>
    <ligand>
        <name>Zn(2+)</name>
        <dbReference type="ChEBI" id="CHEBI:29105"/>
    </ligand>
</feature>
<dbReference type="Pfam" id="PF00096">
    <property type="entry name" value="zf-C2H2"/>
    <property type="match status" value="2"/>
</dbReference>
<dbReference type="EMBL" id="JAJJHW010000824">
    <property type="protein sequence ID" value="KAH8381577.1"/>
    <property type="molecule type" value="Genomic_DNA"/>
</dbReference>
<feature type="compositionally biased region" description="Basic residues" evidence="11">
    <location>
        <begin position="250"/>
        <end position="259"/>
    </location>
</feature>
<accession>A0AAD4PNL6</accession>
<dbReference type="PROSITE" id="PS00028">
    <property type="entry name" value="ZINC_FINGER_C2H2_1"/>
    <property type="match status" value="5"/>
</dbReference>
<dbReference type="Gene3D" id="3.30.160.60">
    <property type="entry name" value="Classic Zinc Finger"/>
    <property type="match status" value="5"/>
</dbReference>
<evidence type="ECO:0000256" key="9">
    <source>
        <dbReference type="PROSITE-ProRule" id="PRU00042"/>
    </source>
</evidence>
<dbReference type="PANTHER" id="PTHR24399">
    <property type="entry name" value="ZINC FINGER AND BTB DOMAIN-CONTAINING"/>
    <property type="match status" value="1"/>
</dbReference>
<evidence type="ECO:0000256" key="11">
    <source>
        <dbReference type="SAM" id="MobiDB-lite"/>
    </source>
</evidence>
<dbReference type="PROSITE" id="PS50157">
    <property type="entry name" value="ZINC_FINGER_C2H2_2"/>
    <property type="match status" value="6"/>
</dbReference>
<dbReference type="InterPro" id="IPR017956">
    <property type="entry name" value="AT_hook_DNA-bd_motif"/>
</dbReference>
<dbReference type="GO" id="GO:0000978">
    <property type="term" value="F:RNA polymerase II cis-regulatory region sequence-specific DNA binding"/>
    <property type="evidence" value="ECO:0007669"/>
    <property type="project" value="TreeGrafter"/>
</dbReference>
<feature type="domain" description="C2H2-type" evidence="12">
    <location>
        <begin position="343"/>
        <end position="370"/>
    </location>
</feature>
<dbReference type="SMART" id="SM00384">
    <property type="entry name" value="AT_hook"/>
    <property type="match status" value="2"/>
</dbReference>
<evidence type="ECO:0000256" key="2">
    <source>
        <dbReference type="ARBA" id="ARBA00022723"/>
    </source>
</evidence>
<feature type="domain" description="ZAD" evidence="13">
    <location>
        <begin position="16"/>
        <end position="87"/>
    </location>
</feature>
<evidence type="ECO:0000256" key="8">
    <source>
        <dbReference type="ARBA" id="ARBA00023242"/>
    </source>
</evidence>
<gene>
    <name evidence="14" type="ORF">KR093_008673</name>
</gene>
<evidence type="ECO:0000256" key="10">
    <source>
        <dbReference type="PROSITE-ProRule" id="PRU01263"/>
    </source>
</evidence>
<comment type="caution">
    <text evidence="14">The sequence shown here is derived from an EMBL/GenBank/DDBJ whole genome shotgun (WGS) entry which is preliminary data.</text>
</comment>
<feature type="domain" description="C2H2-type" evidence="12">
    <location>
        <begin position="398"/>
        <end position="425"/>
    </location>
</feature>
<dbReference type="PANTHER" id="PTHR24399:SF70">
    <property type="entry name" value="C2H2-TYPE DOMAIN-CONTAINING PROTEIN"/>
    <property type="match status" value="1"/>
</dbReference>
<evidence type="ECO:0000256" key="1">
    <source>
        <dbReference type="ARBA" id="ARBA00004123"/>
    </source>
</evidence>
<keyword evidence="2 10" id="KW-0479">Metal-binding</keyword>
<proteinExistence type="predicted"/>
<feature type="region of interest" description="Disordered" evidence="11">
    <location>
        <begin position="234"/>
        <end position="261"/>
    </location>
</feature>
<feature type="domain" description="C2H2-type" evidence="12">
    <location>
        <begin position="371"/>
        <end position="398"/>
    </location>
</feature>
<evidence type="ECO:0000313" key="14">
    <source>
        <dbReference type="EMBL" id="KAH8381577.1"/>
    </source>
</evidence>
<dbReference type="PROSITE" id="PS51915">
    <property type="entry name" value="ZAD"/>
    <property type="match status" value="1"/>
</dbReference>
<dbReference type="InterPro" id="IPR036236">
    <property type="entry name" value="Znf_C2H2_sf"/>
</dbReference>
<keyword evidence="3" id="KW-0677">Repeat</keyword>
<feature type="binding site" evidence="10">
    <location>
        <position position="21"/>
    </location>
    <ligand>
        <name>Zn(2+)</name>
        <dbReference type="ChEBI" id="CHEBI:29105"/>
    </ligand>
</feature>
<name>A0AAD4PNL6_9MUSC</name>
<evidence type="ECO:0000259" key="13">
    <source>
        <dbReference type="PROSITE" id="PS51915"/>
    </source>
</evidence>
<keyword evidence="8" id="KW-0539">Nucleus</keyword>